<dbReference type="Proteomes" id="UP000598820">
    <property type="component" value="Unassembled WGS sequence"/>
</dbReference>
<gene>
    <name evidence="1" type="ORF">IC229_12695</name>
</gene>
<evidence type="ECO:0000313" key="2">
    <source>
        <dbReference type="Proteomes" id="UP000598820"/>
    </source>
</evidence>
<name>A0A927AR02_9BACT</name>
<comment type="caution">
    <text evidence="1">The sequence shown here is derived from an EMBL/GenBank/DDBJ whole genome shotgun (WGS) entry which is preliminary data.</text>
</comment>
<dbReference type="Gene3D" id="3.30.2020.40">
    <property type="entry name" value="Uncharacterised protein PF10387, DUF2442"/>
    <property type="match status" value="1"/>
</dbReference>
<dbReference type="EMBL" id="JACWZY010000009">
    <property type="protein sequence ID" value="MBD2701501.1"/>
    <property type="molecule type" value="Genomic_DNA"/>
</dbReference>
<keyword evidence="2" id="KW-1185">Reference proteome</keyword>
<reference evidence="1" key="1">
    <citation type="submission" date="2020-09" db="EMBL/GenBank/DDBJ databases">
        <authorList>
            <person name="Kim M.K."/>
        </authorList>
    </citation>
    <scope>NUCLEOTIDE SEQUENCE</scope>
    <source>
        <strain evidence="1">BT702</strain>
    </source>
</reference>
<dbReference type="RefSeq" id="WP_190887359.1">
    <property type="nucleotide sequence ID" value="NZ_JACWZY010000009.1"/>
</dbReference>
<organism evidence="1 2">
    <name type="scientific">Spirosoma profusum</name>
    <dbReference type="NCBI Taxonomy" id="2771354"/>
    <lineage>
        <taxon>Bacteria</taxon>
        <taxon>Pseudomonadati</taxon>
        <taxon>Bacteroidota</taxon>
        <taxon>Cytophagia</taxon>
        <taxon>Cytophagales</taxon>
        <taxon>Cytophagaceae</taxon>
        <taxon>Spirosoma</taxon>
    </lineage>
</organism>
<evidence type="ECO:0000313" key="1">
    <source>
        <dbReference type="EMBL" id="MBD2701501.1"/>
    </source>
</evidence>
<accession>A0A927AR02</accession>
<dbReference type="AlphaFoldDB" id="A0A927AR02"/>
<dbReference type="Pfam" id="PF10387">
    <property type="entry name" value="DUF2442"/>
    <property type="match status" value="1"/>
</dbReference>
<sequence length="83" mass="9457">MNKRLNLSELPTFVDVQIDSDVIIFQLSDSRKVAVPLIWSKPLSAASVNQRNNFIISAYNVFWDGIDEIIGVENVLFGRELYL</sequence>
<dbReference type="InterPro" id="IPR018841">
    <property type="entry name" value="DUF2442"/>
</dbReference>
<proteinExistence type="predicted"/>
<protein>
    <submittedName>
        <fullName evidence="1">DUF2442 domain-containing protein</fullName>
    </submittedName>
</protein>